<proteinExistence type="predicted"/>
<dbReference type="AlphaFoldDB" id="A0A133V571"/>
<feature type="region of interest" description="Disordered" evidence="1">
    <location>
        <begin position="1"/>
        <end position="36"/>
    </location>
</feature>
<protein>
    <submittedName>
        <fullName evidence="2">Uncharacterized protein</fullName>
    </submittedName>
</protein>
<evidence type="ECO:0000313" key="2">
    <source>
        <dbReference type="EMBL" id="KXB01594.1"/>
    </source>
</evidence>
<sequence>MGREGECGEGEEEYSSSGAPEERSTPPRPSRGGSGVSVPLFSPYLPRFTFFLLFSSRSRFSLFLDRDCEGKGKGGDATIGNWEGKARGENTAVGISHSRRGFRRPPAAERWTLNGNVKR</sequence>
<accession>A0A133V571</accession>
<gene>
    <name evidence="2" type="ORF">AKJ41_00920</name>
</gene>
<dbReference type="EMBL" id="LHXV01000007">
    <property type="protein sequence ID" value="KXB01594.1"/>
    <property type="molecule type" value="Genomic_DNA"/>
</dbReference>
<reference evidence="2" key="1">
    <citation type="journal article" date="2016" name="Sci. Rep.">
        <title>Metabolic traits of an uncultured archaeal lineage -MSBL1- from brine pools of the Red Sea.</title>
        <authorList>
            <person name="Mwirichia R."/>
            <person name="Alam I."/>
            <person name="Rashid M."/>
            <person name="Vinu M."/>
            <person name="Ba-Alawi W."/>
            <person name="Anthony Kamau A."/>
            <person name="Kamanda Ngugi D."/>
            <person name="Goker M."/>
            <person name="Klenk H.P."/>
            <person name="Bajic V."/>
            <person name="Stingl U."/>
        </authorList>
    </citation>
    <scope>NUCLEOTIDE SEQUENCE [LARGE SCALE GENOMIC DNA]</scope>
    <source>
        <strain evidence="2">SCGC-AAA259O05</strain>
    </source>
</reference>
<evidence type="ECO:0000256" key="1">
    <source>
        <dbReference type="SAM" id="MobiDB-lite"/>
    </source>
</evidence>
<dbReference type="Proteomes" id="UP000070344">
    <property type="component" value="Unassembled WGS sequence"/>
</dbReference>
<evidence type="ECO:0000313" key="3">
    <source>
        <dbReference type="Proteomes" id="UP000070344"/>
    </source>
</evidence>
<keyword evidence="3" id="KW-1185">Reference proteome</keyword>
<name>A0A133V571_9EURY</name>
<organism evidence="2 3">
    <name type="scientific">candidate division MSBL1 archaeon SCGC-AAA259O05</name>
    <dbReference type="NCBI Taxonomy" id="1698271"/>
    <lineage>
        <taxon>Archaea</taxon>
        <taxon>Methanobacteriati</taxon>
        <taxon>Methanobacteriota</taxon>
        <taxon>candidate division MSBL1</taxon>
    </lineage>
</organism>
<comment type="caution">
    <text evidence="2">The sequence shown here is derived from an EMBL/GenBank/DDBJ whole genome shotgun (WGS) entry which is preliminary data.</text>
</comment>